<dbReference type="KEGG" id="tet:TTHERM_001119392"/>
<accession>W7X6M0</accession>
<evidence type="ECO:0000313" key="2">
    <source>
        <dbReference type="Proteomes" id="UP000009168"/>
    </source>
</evidence>
<dbReference type="RefSeq" id="XP_012652438.1">
    <property type="nucleotide sequence ID" value="XM_012796984.1"/>
</dbReference>
<dbReference type="GeneID" id="24441743"/>
<proteinExistence type="predicted"/>
<dbReference type="InParanoid" id="W7X6M0"/>
<dbReference type="EMBL" id="GG662729">
    <property type="protein sequence ID" value="EWS75025.1"/>
    <property type="molecule type" value="Genomic_DNA"/>
</dbReference>
<sequence length="111" mass="14053">MFLQRCKIYRYQNHFVSSIQREENQLNYKRNYSKRPIKRNWLKIKKKSQLIFQYTNNFSIFRFLLIKDKIAINIKSIFLNWQYILQTNYLKQPFSYAKIYQHRFLQYKIYC</sequence>
<reference evidence="2" key="1">
    <citation type="journal article" date="2006" name="PLoS Biol.">
        <title>Macronuclear genome sequence of the ciliate Tetrahymena thermophila, a model eukaryote.</title>
        <authorList>
            <person name="Eisen J.A."/>
            <person name="Coyne R.S."/>
            <person name="Wu M."/>
            <person name="Wu D."/>
            <person name="Thiagarajan M."/>
            <person name="Wortman J.R."/>
            <person name="Badger J.H."/>
            <person name="Ren Q."/>
            <person name="Amedeo P."/>
            <person name="Jones K.M."/>
            <person name="Tallon L.J."/>
            <person name="Delcher A.L."/>
            <person name="Salzberg S.L."/>
            <person name="Silva J.C."/>
            <person name="Haas B.J."/>
            <person name="Majoros W.H."/>
            <person name="Farzad M."/>
            <person name="Carlton J.M."/>
            <person name="Smith R.K. Jr."/>
            <person name="Garg J."/>
            <person name="Pearlman R.E."/>
            <person name="Karrer K.M."/>
            <person name="Sun L."/>
            <person name="Manning G."/>
            <person name="Elde N.C."/>
            <person name="Turkewitz A.P."/>
            <person name="Asai D.J."/>
            <person name="Wilkes D.E."/>
            <person name="Wang Y."/>
            <person name="Cai H."/>
            <person name="Collins K."/>
            <person name="Stewart B.A."/>
            <person name="Lee S.R."/>
            <person name="Wilamowska K."/>
            <person name="Weinberg Z."/>
            <person name="Ruzzo W.L."/>
            <person name="Wloga D."/>
            <person name="Gaertig J."/>
            <person name="Frankel J."/>
            <person name="Tsao C.-C."/>
            <person name="Gorovsky M.A."/>
            <person name="Keeling P.J."/>
            <person name="Waller R.F."/>
            <person name="Patron N.J."/>
            <person name="Cherry J.M."/>
            <person name="Stover N.A."/>
            <person name="Krieger C.J."/>
            <person name="del Toro C."/>
            <person name="Ryder H.F."/>
            <person name="Williamson S.C."/>
            <person name="Barbeau R.A."/>
            <person name="Hamilton E.P."/>
            <person name="Orias E."/>
        </authorList>
    </citation>
    <scope>NUCLEOTIDE SEQUENCE [LARGE SCALE GENOMIC DNA]</scope>
    <source>
        <strain evidence="2">SB210</strain>
    </source>
</reference>
<name>W7X6M0_TETTS</name>
<evidence type="ECO:0000313" key="1">
    <source>
        <dbReference type="EMBL" id="EWS75025.1"/>
    </source>
</evidence>
<gene>
    <name evidence="1" type="ORF">TTHERM_001119392</name>
</gene>
<protein>
    <submittedName>
        <fullName evidence="1">Uncharacterized protein</fullName>
    </submittedName>
</protein>
<dbReference type="Proteomes" id="UP000009168">
    <property type="component" value="Unassembled WGS sequence"/>
</dbReference>
<keyword evidence="2" id="KW-1185">Reference proteome</keyword>
<organism evidence="1 2">
    <name type="scientific">Tetrahymena thermophila (strain SB210)</name>
    <dbReference type="NCBI Taxonomy" id="312017"/>
    <lineage>
        <taxon>Eukaryota</taxon>
        <taxon>Sar</taxon>
        <taxon>Alveolata</taxon>
        <taxon>Ciliophora</taxon>
        <taxon>Intramacronucleata</taxon>
        <taxon>Oligohymenophorea</taxon>
        <taxon>Hymenostomatida</taxon>
        <taxon>Tetrahymenina</taxon>
        <taxon>Tetrahymenidae</taxon>
        <taxon>Tetrahymena</taxon>
    </lineage>
</organism>
<dbReference type="AlphaFoldDB" id="W7X6M0"/>